<accession>A0A7V3VU74</accession>
<name>A0A7V3VU74_UNCW3</name>
<organism evidence="1">
    <name type="scientific">candidate division WOR-3 bacterium</name>
    <dbReference type="NCBI Taxonomy" id="2052148"/>
    <lineage>
        <taxon>Bacteria</taxon>
        <taxon>Bacteria division WOR-3</taxon>
    </lineage>
</organism>
<comment type="caution">
    <text evidence="1">The sequence shown here is derived from an EMBL/GenBank/DDBJ whole genome shotgun (WGS) entry which is preliminary data.</text>
</comment>
<proteinExistence type="predicted"/>
<evidence type="ECO:0000313" key="1">
    <source>
        <dbReference type="EMBL" id="HGE77979.1"/>
    </source>
</evidence>
<dbReference type="EMBL" id="DTOZ01000078">
    <property type="protein sequence ID" value="HGE77979.1"/>
    <property type="molecule type" value="Genomic_DNA"/>
</dbReference>
<dbReference type="AlphaFoldDB" id="A0A7V3VU74"/>
<sequence length="280" mass="33011">MKEIIDSFKALIKSSSRINKILNNYIKLKEKPVENLYLLEKSLNELSKLASGLPDFALKNHLSEWLNNEKSELEKARQEFRFRLGEQIKDLFQKDNKIIRGQYPTLHLGFYTIELNFEFGEVTLYFGPKIEKISKIPLEPESIYKTITKFDMELKKKDFNPKEFFLDLQKAYKNRLAILNKSYGEKVLLVDVLNEYVIIKQPERFLTDPKRENFVGYSRIELAYLLYLFKKSGYSQRGVHLYIATFDATTDRRQSIWIPENEEGEGTYYSYIAFEKASEG</sequence>
<reference evidence="1" key="1">
    <citation type="journal article" date="2020" name="mSystems">
        <title>Genome- and Community-Level Interaction Insights into Carbon Utilization and Element Cycling Functions of Hydrothermarchaeota in Hydrothermal Sediment.</title>
        <authorList>
            <person name="Zhou Z."/>
            <person name="Liu Y."/>
            <person name="Xu W."/>
            <person name="Pan J."/>
            <person name="Luo Z.H."/>
            <person name="Li M."/>
        </authorList>
    </citation>
    <scope>NUCLEOTIDE SEQUENCE [LARGE SCALE GENOMIC DNA]</scope>
    <source>
        <strain evidence="1">SpSt-961</strain>
    </source>
</reference>
<protein>
    <submittedName>
        <fullName evidence="1">Uncharacterized protein</fullName>
    </submittedName>
</protein>
<gene>
    <name evidence="1" type="ORF">ENX68_03130</name>
</gene>